<accession>A0A5R8KES2</accession>
<proteinExistence type="predicted"/>
<comment type="caution">
    <text evidence="2">The sequence shown here is derived from an EMBL/GenBank/DDBJ whole genome shotgun (WGS) entry which is preliminary data.</text>
</comment>
<reference evidence="2 3" key="1">
    <citation type="submission" date="2019-05" db="EMBL/GenBank/DDBJ databases">
        <title>Verrucobacter flavum gen. nov., sp. nov. a new member of the family Verrucomicrobiaceae.</title>
        <authorList>
            <person name="Szuroczki S."/>
            <person name="Abbaszade G."/>
            <person name="Szabo A."/>
            <person name="Felfoldi T."/>
            <person name="Schumann P."/>
            <person name="Boka K."/>
            <person name="Keki Z."/>
            <person name="Toumi M."/>
            <person name="Toth E."/>
        </authorList>
    </citation>
    <scope>NUCLEOTIDE SEQUENCE [LARGE SCALE GENOMIC DNA]</scope>
    <source>
        <strain evidence="2 3">MG-N-17</strain>
    </source>
</reference>
<keyword evidence="1" id="KW-1133">Transmembrane helix</keyword>
<sequence>MTYLEPYGFLRFVIWGAWIWACSPYQKLNSISKRPLAHRISVWILILSMFGLFFWQSHLLNRKELDWPTTAFFMAMALAWALHFWSKVTEASEDEVKEIFGYCIGTSYFLRHQEGDR</sequence>
<gene>
    <name evidence="2" type="ORF">FEM03_10845</name>
</gene>
<feature type="transmembrane region" description="Helical" evidence="1">
    <location>
        <begin position="36"/>
        <end position="55"/>
    </location>
</feature>
<organism evidence="2 3">
    <name type="scientific">Phragmitibacter flavus</name>
    <dbReference type="NCBI Taxonomy" id="2576071"/>
    <lineage>
        <taxon>Bacteria</taxon>
        <taxon>Pseudomonadati</taxon>
        <taxon>Verrucomicrobiota</taxon>
        <taxon>Verrucomicrobiia</taxon>
        <taxon>Verrucomicrobiales</taxon>
        <taxon>Verrucomicrobiaceae</taxon>
        <taxon>Phragmitibacter</taxon>
    </lineage>
</organism>
<evidence type="ECO:0000313" key="3">
    <source>
        <dbReference type="Proteomes" id="UP000306196"/>
    </source>
</evidence>
<evidence type="ECO:0000256" key="1">
    <source>
        <dbReference type="SAM" id="Phobius"/>
    </source>
</evidence>
<dbReference type="AlphaFoldDB" id="A0A5R8KES2"/>
<keyword evidence="3" id="KW-1185">Reference proteome</keyword>
<name>A0A5R8KES2_9BACT</name>
<protein>
    <submittedName>
        <fullName evidence="2">Uncharacterized protein</fullName>
    </submittedName>
</protein>
<keyword evidence="1" id="KW-0472">Membrane</keyword>
<dbReference type="Proteomes" id="UP000306196">
    <property type="component" value="Unassembled WGS sequence"/>
</dbReference>
<feature type="transmembrane region" description="Helical" evidence="1">
    <location>
        <begin position="6"/>
        <end position="24"/>
    </location>
</feature>
<keyword evidence="1" id="KW-0812">Transmembrane</keyword>
<evidence type="ECO:0000313" key="2">
    <source>
        <dbReference type="EMBL" id="TLD70798.1"/>
    </source>
</evidence>
<dbReference type="EMBL" id="VAUV01000007">
    <property type="protein sequence ID" value="TLD70798.1"/>
    <property type="molecule type" value="Genomic_DNA"/>
</dbReference>